<organism evidence="2 3">
    <name type="scientific">Thermophagus xiamenensis</name>
    <dbReference type="NCBI Taxonomy" id="385682"/>
    <lineage>
        <taxon>Bacteria</taxon>
        <taxon>Pseudomonadati</taxon>
        <taxon>Bacteroidota</taxon>
        <taxon>Bacteroidia</taxon>
        <taxon>Marinilabiliales</taxon>
        <taxon>Marinilabiliaceae</taxon>
        <taxon>Thermophagus</taxon>
    </lineage>
</organism>
<dbReference type="RefSeq" id="WP_010527930.1">
    <property type="nucleotide sequence ID" value="NZ_AFSL01000065.1"/>
</dbReference>
<dbReference type="PANTHER" id="PTHR12526:SF630">
    <property type="entry name" value="GLYCOSYLTRANSFERASE"/>
    <property type="match status" value="1"/>
</dbReference>
<keyword evidence="3" id="KW-1185">Reference proteome</keyword>
<protein>
    <submittedName>
        <fullName evidence="2">Glycosyltransferase involved in cell wall bisynthesis</fullName>
    </submittedName>
</protein>
<evidence type="ECO:0000313" key="2">
    <source>
        <dbReference type="EMBL" id="SFD79884.1"/>
    </source>
</evidence>
<dbReference type="SUPFAM" id="SSF53756">
    <property type="entry name" value="UDP-Glycosyltransferase/glycogen phosphorylase"/>
    <property type="match status" value="1"/>
</dbReference>
<dbReference type="STRING" id="385682.SAMN05444380_10296"/>
<dbReference type="Gene3D" id="3.40.50.2000">
    <property type="entry name" value="Glycogen Phosphorylase B"/>
    <property type="match status" value="2"/>
</dbReference>
<evidence type="ECO:0000313" key="3">
    <source>
        <dbReference type="Proteomes" id="UP000181976"/>
    </source>
</evidence>
<keyword evidence="2" id="KW-0808">Transferase</keyword>
<sequence length="355" mass="40395">MHIIVFIRELSLGGAEKQSLLLTQGLKQHYPVNLMVWSNKTIAPRFADYIERNQLPVIFLEGNAFSKIRFMYRFFRKNKVSHLFNFLLLNNFIGGMVARLCGVPNIYGGIRNCEISSSKLFLQRVLHNFVSHKTIFNNRSGANNFKNKGFSEKKIVVIHNGIEDDHYNASTAPKRKGEDFVIFTAARFLPQKDHYTALKAMVILKARGVRFKYKLAGYGVQETLLLQWVKDLNLEDSVEILIAPPNLMELYRQADIYLSCSLKEGLSNSILEAMNASLPVVATDVGDNRYLVKSGYNGRLVTVGDFESVANEIEALIKAPETMAVMGKRSKDMVNENFSNKAFVKKYLELIEKHR</sequence>
<proteinExistence type="predicted"/>
<dbReference type="EMBL" id="FONA01000002">
    <property type="protein sequence ID" value="SFD79884.1"/>
    <property type="molecule type" value="Genomic_DNA"/>
</dbReference>
<dbReference type="FunCoup" id="A0A1I1VAE0">
    <property type="interactions" value="219"/>
</dbReference>
<accession>A0A1I1VAE0</accession>
<name>A0A1I1VAE0_9BACT</name>
<dbReference type="InterPro" id="IPR001296">
    <property type="entry name" value="Glyco_trans_1"/>
</dbReference>
<dbReference type="GO" id="GO:0016757">
    <property type="term" value="F:glycosyltransferase activity"/>
    <property type="evidence" value="ECO:0007669"/>
    <property type="project" value="InterPro"/>
</dbReference>
<dbReference type="InParanoid" id="A0A1I1VAE0"/>
<dbReference type="OrthoDB" id="7560678at2"/>
<gene>
    <name evidence="2" type="ORF">SAMN05444380_10296</name>
</gene>
<dbReference type="eggNOG" id="COG0438">
    <property type="taxonomic scope" value="Bacteria"/>
</dbReference>
<dbReference type="Pfam" id="PF00534">
    <property type="entry name" value="Glycos_transf_1"/>
    <property type="match status" value="1"/>
</dbReference>
<dbReference type="Proteomes" id="UP000181976">
    <property type="component" value="Unassembled WGS sequence"/>
</dbReference>
<dbReference type="PANTHER" id="PTHR12526">
    <property type="entry name" value="GLYCOSYLTRANSFERASE"/>
    <property type="match status" value="1"/>
</dbReference>
<evidence type="ECO:0000259" key="1">
    <source>
        <dbReference type="Pfam" id="PF00534"/>
    </source>
</evidence>
<reference evidence="2 3" key="1">
    <citation type="submission" date="2016-10" db="EMBL/GenBank/DDBJ databases">
        <authorList>
            <person name="de Groot N.N."/>
        </authorList>
    </citation>
    <scope>NUCLEOTIDE SEQUENCE [LARGE SCALE GENOMIC DNA]</scope>
    <source>
        <strain evidence="2 3">DSM 19012</strain>
    </source>
</reference>
<dbReference type="AlphaFoldDB" id="A0A1I1VAE0"/>
<feature type="domain" description="Glycosyl transferase family 1" evidence="1">
    <location>
        <begin position="174"/>
        <end position="332"/>
    </location>
</feature>